<evidence type="ECO:0000256" key="5">
    <source>
        <dbReference type="ARBA" id="ARBA00022691"/>
    </source>
</evidence>
<dbReference type="InterPro" id="IPR022641">
    <property type="entry name" value="CheR_N"/>
</dbReference>
<name>A0A9D5K002_9BACT</name>
<dbReference type="PANTHER" id="PTHR24422:SF10">
    <property type="entry name" value="CHEMOTAXIS PROTEIN METHYLTRANSFERASE 2"/>
    <property type="match status" value="1"/>
</dbReference>
<evidence type="ECO:0000313" key="8">
    <source>
        <dbReference type="EMBL" id="MBD3327353.1"/>
    </source>
</evidence>
<dbReference type="InterPro" id="IPR036804">
    <property type="entry name" value="CheR_N_sf"/>
</dbReference>
<dbReference type="PIRSF" id="PIRSF000410">
    <property type="entry name" value="CheR"/>
    <property type="match status" value="1"/>
</dbReference>
<dbReference type="EC" id="2.1.1.80" evidence="2"/>
<evidence type="ECO:0000256" key="3">
    <source>
        <dbReference type="ARBA" id="ARBA00022603"/>
    </source>
</evidence>
<feature type="compositionally biased region" description="Basic and acidic residues" evidence="6">
    <location>
        <begin position="1"/>
        <end position="11"/>
    </location>
</feature>
<keyword evidence="4" id="KW-0808">Transferase</keyword>
<dbReference type="SUPFAM" id="SSF47757">
    <property type="entry name" value="Chemotaxis receptor methyltransferase CheR, N-terminal domain"/>
    <property type="match status" value="1"/>
</dbReference>
<dbReference type="AlphaFoldDB" id="A0A9D5K002"/>
<proteinExistence type="predicted"/>
<evidence type="ECO:0000256" key="6">
    <source>
        <dbReference type="SAM" id="MobiDB-lite"/>
    </source>
</evidence>
<keyword evidence="3 8" id="KW-0489">Methyltransferase</keyword>
<dbReference type="InterPro" id="IPR050903">
    <property type="entry name" value="Bact_Chemotaxis_MeTrfase"/>
</dbReference>
<feature type="region of interest" description="Disordered" evidence="6">
    <location>
        <begin position="1"/>
        <end position="20"/>
    </location>
</feature>
<dbReference type="CDD" id="cd02440">
    <property type="entry name" value="AdoMet_MTases"/>
    <property type="match status" value="1"/>
</dbReference>
<organism evidence="8 9">
    <name type="scientific">candidate division KSB3 bacterium</name>
    <dbReference type="NCBI Taxonomy" id="2044937"/>
    <lineage>
        <taxon>Bacteria</taxon>
        <taxon>candidate division KSB3</taxon>
    </lineage>
</organism>
<dbReference type="Gene3D" id="3.40.50.150">
    <property type="entry name" value="Vaccinia Virus protein VP39"/>
    <property type="match status" value="1"/>
</dbReference>
<comment type="caution">
    <text evidence="8">The sequence shown here is derived from an EMBL/GenBank/DDBJ whole genome shotgun (WGS) entry which is preliminary data.</text>
</comment>
<dbReference type="InterPro" id="IPR026024">
    <property type="entry name" value="Chemotaxis_MeTrfase_CheR"/>
</dbReference>
<reference evidence="8" key="1">
    <citation type="submission" date="2019-11" db="EMBL/GenBank/DDBJ databases">
        <title>Microbial mats filling the niche in hypersaline microbial mats.</title>
        <authorList>
            <person name="Wong H.L."/>
            <person name="Macleod F.I."/>
            <person name="White R.A. III"/>
            <person name="Burns B.P."/>
        </authorList>
    </citation>
    <scope>NUCLEOTIDE SEQUENCE</scope>
    <source>
        <strain evidence="8">Rbin_158</strain>
    </source>
</reference>
<dbReference type="Proteomes" id="UP000649604">
    <property type="component" value="Unassembled WGS sequence"/>
</dbReference>
<dbReference type="InterPro" id="IPR029063">
    <property type="entry name" value="SAM-dependent_MTases_sf"/>
</dbReference>
<evidence type="ECO:0000256" key="4">
    <source>
        <dbReference type="ARBA" id="ARBA00022679"/>
    </source>
</evidence>
<feature type="domain" description="CheR-type methyltransferase" evidence="7">
    <location>
        <begin position="15"/>
        <end position="300"/>
    </location>
</feature>
<evidence type="ECO:0000256" key="1">
    <source>
        <dbReference type="ARBA" id="ARBA00001541"/>
    </source>
</evidence>
<dbReference type="SMART" id="SM00138">
    <property type="entry name" value="MeTrc"/>
    <property type="match status" value="1"/>
</dbReference>
<dbReference type="InterPro" id="IPR022642">
    <property type="entry name" value="CheR_C"/>
</dbReference>
<dbReference type="InterPro" id="IPR000780">
    <property type="entry name" value="CheR_MeTrfase"/>
</dbReference>
<evidence type="ECO:0000256" key="2">
    <source>
        <dbReference type="ARBA" id="ARBA00012534"/>
    </source>
</evidence>
<dbReference type="PRINTS" id="PR00996">
    <property type="entry name" value="CHERMTFRASE"/>
</dbReference>
<evidence type="ECO:0000313" key="9">
    <source>
        <dbReference type="Proteomes" id="UP000649604"/>
    </source>
</evidence>
<dbReference type="PANTHER" id="PTHR24422">
    <property type="entry name" value="CHEMOTAXIS PROTEIN METHYLTRANSFERASE"/>
    <property type="match status" value="1"/>
</dbReference>
<evidence type="ECO:0000259" key="7">
    <source>
        <dbReference type="PROSITE" id="PS50123"/>
    </source>
</evidence>
<accession>A0A9D5K002</accession>
<sequence length="302" mass="34033">MYDTEATRGGEHAGTATRRSTMTDREFARFRDLIYAHSHIFCTDAQRPGFEKKLRGRIATLQLASFQEYYALLTDTTSGHDELTACIDAVAVHETSFFRNSGHFLGLEQQIFPQWLQSDRHAKPLRIWSAGCSTGEEPYSLVMTFLESAAHSSASKTATVEVVATDIAPSVLAVAQQGIYSAHQVQKIPPALLDKYFLQRHHAYHIREQVKQCVTWRVLNLAQLATAPRQTFDIIFCRNVLIYFDHQAQAALLEGLLERLAPGGYLFLGDAESIHTFPQSAQKLHFLEMGNAIIYQKREEDA</sequence>
<dbReference type="Gene3D" id="1.10.155.10">
    <property type="entry name" value="Chemotaxis receptor methyltransferase CheR, N-terminal domain"/>
    <property type="match status" value="1"/>
</dbReference>
<dbReference type="Pfam" id="PF01739">
    <property type="entry name" value="CheR"/>
    <property type="match status" value="1"/>
</dbReference>
<dbReference type="GO" id="GO:0032259">
    <property type="term" value="P:methylation"/>
    <property type="evidence" value="ECO:0007669"/>
    <property type="project" value="UniProtKB-KW"/>
</dbReference>
<dbReference type="Pfam" id="PF03705">
    <property type="entry name" value="CheR_N"/>
    <property type="match status" value="1"/>
</dbReference>
<comment type="catalytic activity">
    <reaction evidence="1">
        <text>L-glutamyl-[protein] + S-adenosyl-L-methionine = [protein]-L-glutamate 5-O-methyl ester + S-adenosyl-L-homocysteine</text>
        <dbReference type="Rhea" id="RHEA:24452"/>
        <dbReference type="Rhea" id="RHEA-COMP:10208"/>
        <dbReference type="Rhea" id="RHEA-COMP:10311"/>
        <dbReference type="ChEBI" id="CHEBI:29973"/>
        <dbReference type="ChEBI" id="CHEBI:57856"/>
        <dbReference type="ChEBI" id="CHEBI:59789"/>
        <dbReference type="ChEBI" id="CHEBI:82795"/>
        <dbReference type="EC" id="2.1.1.80"/>
    </reaction>
</comment>
<gene>
    <name evidence="8" type="ORF">GF339_22395</name>
</gene>
<dbReference type="PROSITE" id="PS50123">
    <property type="entry name" value="CHER"/>
    <property type="match status" value="1"/>
</dbReference>
<keyword evidence="5" id="KW-0949">S-adenosyl-L-methionine</keyword>
<dbReference type="EMBL" id="WJJP01000724">
    <property type="protein sequence ID" value="MBD3327353.1"/>
    <property type="molecule type" value="Genomic_DNA"/>
</dbReference>
<protein>
    <recommendedName>
        <fullName evidence="2">protein-glutamate O-methyltransferase</fullName>
        <ecNumber evidence="2">2.1.1.80</ecNumber>
    </recommendedName>
</protein>
<dbReference type="GO" id="GO:0008983">
    <property type="term" value="F:protein-glutamate O-methyltransferase activity"/>
    <property type="evidence" value="ECO:0007669"/>
    <property type="project" value="UniProtKB-EC"/>
</dbReference>
<dbReference type="SUPFAM" id="SSF53335">
    <property type="entry name" value="S-adenosyl-L-methionine-dependent methyltransferases"/>
    <property type="match status" value="1"/>
</dbReference>